<keyword evidence="2" id="KW-0223">Dioxygenase</keyword>
<proteinExistence type="predicted"/>
<dbReference type="SUPFAM" id="SSF54593">
    <property type="entry name" value="Glyoxalase/Bleomycin resistance protein/Dihydroxybiphenyl dioxygenase"/>
    <property type="match status" value="1"/>
</dbReference>
<comment type="caution">
    <text evidence="2">The sequence shown here is derived from an EMBL/GenBank/DDBJ whole genome shotgun (WGS) entry which is preliminary data.</text>
</comment>
<dbReference type="EMBL" id="VXRG01000157">
    <property type="protein sequence ID" value="MXY95495.1"/>
    <property type="molecule type" value="Genomic_DNA"/>
</dbReference>
<sequence length="144" mass="16096">MKSAKRIFVNLPVSDLCSSVDFFTELGFTFDDQFTGDHASCMIIGDNMFAMLLREEYFKRFIPGKEIADSERSAEVVVALSVDCRDDVDKTIAKALAAGGSECRDATDAGWMYGRTFQDLDGHVWEIFSVDAKRMEKAMNGHKS</sequence>
<dbReference type="Pfam" id="PF00903">
    <property type="entry name" value="Glyoxalase"/>
    <property type="match status" value="1"/>
</dbReference>
<dbReference type="AlphaFoldDB" id="A0A6B0YZ68"/>
<dbReference type="PROSITE" id="PS51819">
    <property type="entry name" value="VOC"/>
    <property type="match status" value="1"/>
</dbReference>
<evidence type="ECO:0000313" key="2">
    <source>
        <dbReference type="EMBL" id="MXY95495.1"/>
    </source>
</evidence>
<reference evidence="2" key="1">
    <citation type="submission" date="2019-09" db="EMBL/GenBank/DDBJ databases">
        <title>Characterisation of the sponge microbiome using genome-centric metagenomics.</title>
        <authorList>
            <person name="Engelberts J.P."/>
            <person name="Robbins S.J."/>
            <person name="De Goeij J.M."/>
            <person name="Aranda M."/>
            <person name="Bell S.C."/>
            <person name="Webster N.S."/>
        </authorList>
    </citation>
    <scope>NUCLEOTIDE SEQUENCE</scope>
    <source>
        <strain evidence="2">SB0664_bin_27</strain>
    </source>
</reference>
<dbReference type="InterPro" id="IPR004360">
    <property type="entry name" value="Glyas_Fos-R_dOase_dom"/>
</dbReference>
<evidence type="ECO:0000259" key="1">
    <source>
        <dbReference type="PROSITE" id="PS51819"/>
    </source>
</evidence>
<dbReference type="InterPro" id="IPR037523">
    <property type="entry name" value="VOC_core"/>
</dbReference>
<dbReference type="PANTHER" id="PTHR36503:SF2">
    <property type="entry name" value="BLR2408 PROTEIN"/>
    <property type="match status" value="1"/>
</dbReference>
<dbReference type="Gene3D" id="3.10.180.10">
    <property type="entry name" value="2,3-Dihydroxybiphenyl 1,2-Dioxygenase, domain 1"/>
    <property type="match status" value="1"/>
</dbReference>
<gene>
    <name evidence="2" type="ORF">F4Y42_18810</name>
</gene>
<keyword evidence="2" id="KW-0560">Oxidoreductase</keyword>
<protein>
    <submittedName>
        <fullName evidence="2">Glyoxalase/bleomycin resistance/extradiol dioxygenase family protein</fullName>
    </submittedName>
</protein>
<organism evidence="2">
    <name type="scientific">Caldilineaceae bacterium SB0664_bin_27</name>
    <dbReference type="NCBI Taxonomy" id="2605260"/>
    <lineage>
        <taxon>Bacteria</taxon>
        <taxon>Bacillati</taxon>
        <taxon>Chloroflexota</taxon>
        <taxon>Caldilineae</taxon>
        <taxon>Caldilineales</taxon>
        <taxon>Caldilineaceae</taxon>
    </lineage>
</organism>
<feature type="domain" description="VOC" evidence="1">
    <location>
        <begin position="5"/>
        <end position="130"/>
    </location>
</feature>
<accession>A0A6B0YZ68</accession>
<dbReference type="InterPro" id="IPR029068">
    <property type="entry name" value="Glyas_Bleomycin-R_OHBP_Dase"/>
</dbReference>
<name>A0A6B0YZ68_9CHLR</name>
<dbReference type="PANTHER" id="PTHR36503">
    <property type="entry name" value="BLR2520 PROTEIN"/>
    <property type="match status" value="1"/>
</dbReference>
<dbReference type="GO" id="GO:0051213">
    <property type="term" value="F:dioxygenase activity"/>
    <property type="evidence" value="ECO:0007669"/>
    <property type="project" value="UniProtKB-KW"/>
</dbReference>